<evidence type="ECO:0000313" key="1">
    <source>
        <dbReference type="EMBL" id="GAA4209684.1"/>
    </source>
</evidence>
<sequence>MSTSNQISLEIPAAVIAKALKALQESKAALAPYLRALSDDEKKSLFKMGDKTIATVKKVKSYIETNPEFVPAYMDKAEFLKDEQLAAQLSPLSSLAEQLASDLDDTVVLAGSDAISSALLYYGQVKEAYAKGVPASKPIYEDLSQRFARKGSKSI</sequence>
<proteinExistence type="predicted"/>
<protein>
    <submittedName>
        <fullName evidence="1">Uncharacterized protein</fullName>
    </submittedName>
</protein>
<evidence type="ECO:0000313" key="2">
    <source>
        <dbReference type="Proteomes" id="UP001501772"/>
    </source>
</evidence>
<reference evidence="2" key="1">
    <citation type="journal article" date="2019" name="Int. J. Syst. Evol. Microbiol.">
        <title>The Global Catalogue of Microorganisms (GCM) 10K type strain sequencing project: providing services to taxonomists for standard genome sequencing and annotation.</title>
        <authorList>
            <consortium name="The Broad Institute Genomics Platform"/>
            <consortium name="The Broad Institute Genome Sequencing Center for Infectious Disease"/>
            <person name="Wu L."/>
            <person name="Ma J."/>
        </authorList>
    </citation>
    <scope>NUCLEOTIDE SEQUENCE [LARGE SCALE GENOMIC DNA]</scope>
    <source>
        <strain evidence="2">JCM 17626</strain>
    </source>
</reference>
<comment type="caution">
    <text evidence="1">The sequence shown here is derived from an EMBL/GenBank/DDBJ whole genome shotgun (WGS) entry which is preliminary data.</text>
</comment>
<dbReference type="Proteomes" id="UP001501772">
    <property type="component" value="Unassembled WGS sequence"/>
</dbReference>
<gene>
    <name evidence="1" type="ORF">GCM10022289_35640</name>
</gene>
<keyword evidence="2" id="KW-1185">Reference proteome</keyword>
<dbReference type="RefSeq" id="WP_344852778.1">
    <property type="nucleotide sequence ID" value="NZ_BAABBY010000009.1"/>
</dbReference>
<name>A0ABP8BLC1_9SPHI</name>
<dbReference type="EMBL" id="BAABBY010000009">
    <property type="protein sequence ID" value="GAA4209684.1"/>
    <property type="molecule type" value="Genomic_DNA"/>
</dbReference>
<accession>A0ABP8BLC1</accession>
<organism evidence="1 2">
    <name type="scientific">Pedobacter jeongneungensis</name>
    <dbReference type="NCBI Taxonomy" id="947309"/>
    <lineage>
        <taxon>Bacteria</taxon>
        <taxon>Pseudomonadati</taxon>
        <taxon>Bacteroidota</taxon>
        <taxon>Sphingobacteriia</taxon>
        <taxon>Sphingobacteriales</taxon>
        <taxon>Sphingobacteriaceae</taxon>
        <taxon>Pedobacter</taxon>
    </lineage>
</organism>